<dbReference type="InterPro" id="IPR036390">
    <property type="entry name" value="WH_DNA-bd_sf"/>
</dbReference>
<dbReference type="PROSITE" id="PS50987">
    <property type="entry name" value="HTH_ARSR_2"/>
    <property type="match status" value="1"/>
</dbReference>
<name>A0ABP4QMM9_9ACTN</name>
<evidence type="ECO:0000313" key="5">
    <source>
        <dbReference type="EMBL" id="GAA1610960.1"/>
    </source>
</evidence>
<evidence type="ECO:0000259" key="4">
    <source>
        <dbReference type="PROSITE" id="PS50987"/>
    </source>
</evidence>
<proteinExistence type="predicted"/>
<dbReference type="Pfam" id="PF01022">
    <property type="entry name" value="HTH_5"/>
    <property type="match status" value="1"/>
</dbReference>
<keyword evidence="3" id="KW-0804">Transcription</keyword>
<sequence>MLAVGQALSCKVRLSLLLQLAVDGATVSELVQHTGTSQSNVSNHLGMLREVGLVSSQRNGRTVRYELASAEVGALIRALVAVADSDLKPAK</sequence>
<reference evidence="6" key="1">
    <citation type="journal article" date="2019" name="Int. J. Syst. Evol. Microbiol.">
        <title>The Global Catalogue of Microorganisms (GCM) 10K type strain sequencing project: providing services to taxonomists for standard genome sequencing and annotation.</title>
        <authorList>
            <consortium name="The Broad Institute Genomics Platform"/>
            <consortium name="The Broad Institute Genome Sequencing Center for Infectious Disease"/>
            <person name="Wu L."/>
            <person name="Ma J."/>
        </authorList>
    </citation>
    <scope>NUCLEOTIDE SEQUENCE [LARGE SCALE GENOMIC DNA]</scope>
    <source>
        <strain evidence="6">JCM 14304</strain>
    </source>
</reference>
<dbReference type="SUPFAM" id="SSF46785">
    <property type="entry name" value="Winged helix' DNA-binding domain"/>
    <property type="match status" value="1"/>
</dbReference>
<dbReference type="InterPro" id="IPR011991">
    <property type="entry name" value="ArsR-like_HTH"/>
</dbReference>
<evidence type="ECO:0000313" key="6">
    <source>
        <dbReference type="Proteomes" id="UP001500190"/>
    </source>
</evidence>
<evidence type="ECO:0000256" key="2">
    <source>
        <dbReference type="ARBA" id="ARBA00023125"/>
    </source>
</evidence>
<keyword evidence="6" id="KW-1185">Reference proteome</keyword>
<keyword evidence="1" id="KW-0805">Transcription regulation</keyword>
<dbReference type="Gene3D" id="1.10.10.10">
    <property type="entry name" value="Winged helix-like DNA-binding domain superfamily/Winged helix DNA-binding domain"/>
    <property type="match status" value="1"/>
</dbReference>
<dbReference type="PANTHER" id="PTHR33154">
    <property type="entry name" value="TRANSCRIPTIONAL REGULATOR, ARSR FAMILY"/>
    <property type="match status" value="1"/>
</dbReference>
<evidence type="ECO:0000256" key="3">
    <source>
        <dbReference type="ARBA" id="ARBA00023163"/>
    </source>
</evidence>
<accession>A0ABP4QMM9</accession>
<evidence type="ECO:0000256" key="1">
    <source>
        <dbReference type="ARBA" id="ARBA00023015"/>
    </source>
</evidence>
<gene>
    <name evidence="5" type="ORF">GCM10009742_72080</name>
</gene>
<protein>
    <recommendedName>
        <fullName evidence="4">HTH arsR-type domain-containing protein</fullName>
    </recommendedName>
</protein>
<dbReference type="CDD" id="cd00090">
    <property type="entry name" value="HTH_ARSR"/>
    <property type="match status" value="1"/>
</dbReference>
<feature type="domain" description="HTH arsR-type" evidence="4">
    <location>
        <begin position="1"/>
        <end position="87"/>
    </location>
</feature>
<comment type="caution">
    <text evidence="5">The sequence shown here is derived from an EMBL/GenBank/DDBJ whole genome shotgun (WGS) entry which is preliminary data.</text>
</comment>
<dbReference type="InterPro" id="IPR036388">
    <property type="entry name" value="WH-like_DNA-bd_sf"/>
</dbReference>
<dbReference type="PANTHER" id="PTHR33154:SF33">
    <property type="entry name" value="TRANSCRIPTIONAL REPRESSOR SDPR"/>
    <property type="match status" value="1"/>
</dbReference>
<dbReference type="InterPro" id="IPR051081">
    <property type="entry name" value="HTH_MetalResp_TranReg"/>
</dbReference>
<dbReference type="NCBIfam" id="NF033788">
    <property type="entry name" value="HTH_metalloreg"/>
    <property type="match status" value="1"/>
</dbReference>
<dbReference type="SMART" id="SM00418">
    <property type="entry name" value="HTH_ARSR"/>
    <property type="match status" value="1"/>
</dbReference>
<organism evidence="5 6">
    <name type="scientific">Kribbella karoonensis</name>
    <dbReference type="NCBI Taxonomy" id="324851"/>
    <lineage>
        <taxon>Bacteria</taxon>
        <taxon>Bacillati</taxon>
        <taxon>Actinomycetota</taxon>
        <taxon>Actinomycetes</taxon>
        <taxon>Propionibacteriales</taxon>
        <taxon>Kribbellaceae</taxon>
        <taxon>Kribbella</taxon>
    </lineage>
</organism>
<dbReference type="PRINTS" id="PR00778">
    <property type="entry name" value="HTHARSR"/>
</dbReference>
<dbReference type="EMBL" id="BAAAND010000012">
    <property type="protein sequence ID" value="GAA1610960.1"/>
    <property type="molecule type" value="Genomic_DNA"/>
</dbReference>
<dbReference type="InterPro" id="IPR001845">
    <property type="entry name" value="HTH_ArsR_DNA-bd_dom"/>
</dbReference>
<keyword evidence="2" id="KW-0238">DNA-binding</keyword>
<dbReference type="Proteomes" id="UP001500190">
    <property type="component" value="Unassembled WGS sequence"/>
</dbReference>